<proteinExistence type="predicted"/>
<dbReference type="Pfam" id="PF00069">
    <property type="entry name" value="Pkinase"/>
    <property type="match status" value="1"/>
</dbReference>
<evidence type="ECO:0000259" key="2">
    <source>
        <dbReference type="PROSITE" id="PS50011"/>
    </source>
</evidence>
<dbReference type="PROSITE" id="PS50011">
    <property type="entry name" value="PROTEIN_KINASE_DOM"/>
    <property type="match status" value="1"/>
</dbReference>
<dbReference type="SMART" id="SM00220">
    <property type="entry name" value="S_TKc"/>
    <property type="match status" value="1"/>
</dbReference>
<evidence type="ECO:0000313" key="4">
    <source>
        <dbReference type="Proteomes" id="UP000473574"/>
    </source>
</evidence>
<dbReference type="InterPro" id="IPR011009">
    <property type="entry name" value="Kinase-like_dom_sf"/>
</dbReference>
<dbReference type="Gene3D" id="1.10.510.10">
    <property type="entry name" value="Transferase(Phosphotransferase) domain 1"/>
    <property type="match status" value="1"/>
</dbReference>
<evidence type="ECO:0000256" key="1">
    <source>
        <dbReference type="SAM" id="MobiDB-lite"/>
    </source>
</evidence>
<dbReference type="EMBL" id="QZCE01000002">
    <property type="protein sequence ID" value="NEZ64739.1"/>
    <property type="molecule type" value="Genomic_DNA"/>
</dbReference>
<dbReference type="SUPFAM" id="SSF56112">
    <property type="entry name" value="Protein kinase-like (PK-like)"/>
    <property type="match status" value="1"/>
</dbReference>
<dbReference type="RefSeq" id="WP_163665242.1">
    <property type="nucleotide sequence ID" value="NZ_QZCE01000002.1"/>
</dbReference>
<dbReference type="PANTHER" id="PTHR24362">
    <property type="entry name" value="SERINE/THREONINE-PROTEIN KINASE NEK"/>
    <property type="match status" value="1"/>
</dbReference>
<comment type="caution">
    <text evidence="3">The sequence shown here is derived from an EMBL/GenBank/DDBJ whole genome shotgun (WGS) entry which is preliminary data.</text>
</comment>
<dbReference type="AlphaFoldDB" id="A0A6M0S8J6"/>
<feature type="region of interest" description="Disordered" evidence="1">
    <location>
        <begin position="280"/>
        <end position="308"/>
    </location>
</feature>
<feature type="domain" description="Protein kinase" evidence="2">
    <location>
        <begin position="26"/>
        <end position="276"/>
    </location>
</feature>
<gene>
    <name evidence="3" type="ORF">D0962_18425</name>
</gene>
<protein>
    <recommendedName>
        <fullName evidence="2">Protein kinase domain-containing protein</fullName>
    </recommendedName>
</protein>
<evidence type="ECO:0000313" key="3">
    <source>
        <dbReference type="EMBL" id="NEZ64739.1"/>
    </source>
</evidence>
<sequence length="592" mass="66426">MTVDNCLKCESVREEHVLQHLTFRGYALIEQLSTFQDVVTYVARDNREPEGCYCLVRVLPINNNDEPILELFQPTPSISAAAQLLGGFQVDSYSYLIRQYIPGQPLTWEIPNQIGWNGNQVINLLRSILKTLVQCHQEGAVHGNLHPNNVIRRPDGQLILTDFTGTQGRYHQTLRRHKVGLRSNILGLLEHPAYAAPEQWQGCHQPSSDIYALGMLGLQFLLGRQSWTSETQLHQLLSSLPYQPLVTILKRMVNSIPDQRYMNAQIALFALDNVQLDDQQQRPAPIEQQRREQENKLPQAPLTLGDSWQRQPNHYQLSQMERRLLDYDGMLAQRSLPASLPSKEPLANALLQSKSSPDTLPVVKSQVALLSIESELNVLSRDSTFVHPELVNTETLVLASMALEAVSIEDLSQPTIVEATIAYANSTVIEGSKETLLMAPELPKESPGSKKSHFKWTPAVLAMTTSVGGVILYQNWNYLNQDVTAAPDTSSKVITDDIEVAQTNRDSVPIPVPETPGEFDVRPSFSQSQAEYSEKQEIMAQTLLRAAYKQAAIENFEQALNYLHQVPTHTKAHHTALKKIEEYSQKAVIKGL</sequence>
<dbReference type="InterPro" id="IPR000719">
    <property type="entry name" value="Prot_kinase_dom"/>
</dbReference>
<dbReference type="GO" id="GO:0005524">
    <property type="term" value="F:ATP binding"/>
    <property type="evidence" value="ECO:0007669"/>
    <property type="project" value="InterPro"/>
</dbReference>
<dbReference type="PANTHER" id="PTHR24362:SF309">
    <property type="entry name" value="PROTEIN KINASE DOMAIN-CONTAINING PROTEIN"/>
    <property type="match status" value="1"/>
</dbReference>
<name>A0A6M0S8J6_9CYAN</name>
<organism evidence="3 4">
    <name type="scientific">Adonisia turfae CCMR0082</name>
    <dbReference type="NCBI Taxonomy" id="2304604"/>
    <lineage>
        <taxon>Bacteria</taxon>
        <taxon>Bacillati</taxon>
        <taxon>Cyanobacteriota</taxon>
        <taxon>Adonisia</taxon>
        <taxon>Adonisia turfae</taxon>
    </lineage>
</organism>
<accession>A0A6M0S8J6</accession>
<dbReference type="GO" id="GO:0004672">
    <property type="term" value="F:protein kinase activity"/>
    <property type="evidence" value="ECO:0007669"/>
    <property type="project" value="InterPro"/>
</dbReference>
<reference evidence="3 4" key="1">
    <citation type="journal article" date="2020" name="Microb. Ecol.">
        <title>Ecogenomics of the Marine Benthic Filamentous Cyanobacterium Adonisia.</title>
        <authorList>
            <person name="Walter J.M."/>
            <person name="Coutinho F.H."/>
            <person name="Leomil L."/>
            <person name="Hargreaves P.I."/>
            <person name="Campeao M.E."/>
            <person name="Vieira V.V."/>
            <person name="Silva B.S."/>
            <person name="Fistarol G.O."/>
            <person name="Salomon P.S."/>
            <person name="Sawabe T."/>
            <person name="Mino S."/>
            <person name="Hosokawa M."/>
            <person name="Miyashita H."/>
            <person name="Maruyama F."/>
            <person name="van Verk M.C."/>
            <person name="Dutilh B.E."/>
            <person name="Thompson C.C."/>
            <person name="Thompson F.L."/>
        </authorList>
    </citation>
    <scope>NUCLEOTIDE SEQUENCE [LARGE SCALE GENOMIC DNA]</scope>
    <source>
        <strain evidence="3 4">CCMR0082</strain>
    </source>
</reference>
<dbReference type="Proteomes" id="UP000473574">
    <property type="component" value="Unassembled WGS sequence"/>
</dbReference>